<evidence type="ECO:0000313" key="1">
    <source>
        <dbReference type="EMBL" id="CAC5407465.1"/>
    </source>
</evidence>
<name>A0A6J8DHH7_MYTCO</name>
<evidence type="ECO:0000313" key="2">
    <source>
        <dbReference type="Proteomes" id="UP000507470"/>
    </source>
</evidence>
<sequence>MNLEPTILIVGFLYNIGTSITTGKSWGHQQLLTSTLNKNMLHTGRRPLSLPIKGKTKYHLVLLLILLGGDIEQNPGPREKQQSIYPCGLCDHPVTWNCEGVCCDDCDICIIDHASKYAQLTMNYSKDLMFKGFAVNVIALMYHPLHFITTS</sequence>
<protein>
    <submittedName>
        <fullName evidence="1">Uncharacterized protein</fullName>
    </submittedName>
</protein>
<accession>A0A6J8DHH7</accession>
<gene>
    <name evidence="1" type="ORF">MCOR_40940</name>
</gene>
<dbReference type="Proteomes" id="UP000507470">
    <property type="component" value="Unassembled WGS sequence"/>
</dbReference>
<proteinExistence type="predicted"/>
<dbReference type="EMBL" id="CACVKT020007420">
    <property type="protein sequence ID" value="CAC5407465.1"/>
    <property type="molecule type" value="Genomic_DNA"/>
</dbReference>
<keyword evidence="2" id="KW-1185">Reference proteome</keyword>
<reference evidence="1 2" key="1">
    <citation type="submission" date="2020-06" db="EMBL/GenBank/DDBJ databases">
        <authorList>
            <person name="Li R."/>
            <person name="Bekaert M."/>
        </authorList>
    </citation>
    <scope>NUCLEOTIDE SEQUENCE [LARGE SCALE GENOMIC DNA]</scope>
    <source>
        <strain evidence="2">wild</strain>
    </source>
</reference>
<organism evidence="1 2">
    <name type="scientific">Mytilus coruscus</name>
    <name type="common">Sea mussel</name>
    <dbReference type="NCBI Taxonomy" id="42192"/>
    <lineage>
        <taxon>Eukaryota</taxon>
        <taxon>Metazoa</taxon>
        <taxon>Spiralia</taxon>
        <taxon>Lophotrochozoa</taxon>
        <taxon>Mollusca</taxon>
        <taxon>Bivalvia</taxon>
        <taxon>Autobranchia</taxon>
        <taxon>Pteriomorphia</taxon>
        <taxon>Mytilida</taxon>
        <taxon>Mytiloidea</taxon>
        <taxon>Mytilidae</taxon>
        <taxon>Mytilinae</taxon>
        <taxon>Mytilus</taxon>
    </lineage>
</organism>
<dbReference type="AlphaFoldDB" id="A0A6J8DHH7"/>